<dbReference type="Proteomes" id="UP001173801">
    <property type="component" value="Unassembled WGS sequence"/>
</dbReference>
<dbReference type="SMART" id="SM00267">
    <property type="entry name" value="GGDEF"/>
    <property type="match status" value="1"/>
</dbReference>
<dbReference type="SUPFAM" id="SSF55073">
    <property type="entry name" value="Nucleotide cyclase"/>
    <property type="match status" value="1"/>
</dbReference>
<keyword evidence="2" id="KW-0808">Transferase</keyword>
<gene>
    <name evidence="2" type="ORF">NYG85_05380</name>
</gene>
<accession>A0ABT7HQ05</accession>
<keyword evidence="2" id="KW-0548">Nucleotidyltransferase</keyword>
<reference evidence="2" key="1">
    <citation type="submission" date="2022-08" db="EMBL/GenBank/DDBJ databases">
        <authorList>
            <person name="Wang H."/>
        </authorList>
    </citation>
    <scope>NUCLEOTIDE SEQUENCE</scope>
    <source>
        <strain evidence="2">PS10</strain>
    </source>
</reference>
<dbReference type="InterPro" id="IPR043128">
    <property type="entry name" value="Rev_trsase/Diguanyl_cyclase"/>
</dbReference>
<comment type="caution">
    <text evidence="2">The sequence shown here is derived from an EMBL/GenBank/DDBJ whole genome shotgun (WGS) entry which is preliminary data.</text>
</comment>
<dbReference type="EMBL" id="JANURM010000004">
    <property type="protein sequence ID" value="MDL0088802.1"/>
    <property type="molecule type" value="Genomic_DNA"/>
</dbReference>
<dbReference type="RefSeq" id="WP_284937460.1">
    <property type="nucleotide sequence ID" value="NZ_JANURM010000004.1"/>
</dbReference>
<dbReference type="InterPro" id="IPR000160">
    <property type="entry name" value="GGDEF_dom"/>
</dbReference>
<dbReference type="Gene3D" id="3.30.70.270">
    <property type="match status" value="1"/>
</dbReference>
<evidence type="ECO:0000313" key="3">
    <source>
        <dbReference type="Proteomes" id="UP001173801"/>
    </source>
</evidence>
<evidence type="ECO:0000259" key="1">
    <source>
        <dbReference type="SMART" id="SM00267"/>
    </source>
</evidence>
<dbReference type="InterPro" id="IPR029787">
    <property type="entry name" value="Nucleotide_cyclase"/>
</dbReference>
<dbReference type="Pfam" id="PF00990">
    <property type="entry name" value="GGDEF"/>
    <property type="match status" value="1"/>
</dbReference>
<dbReference type="EC" id="2.7.7.65" evidence="2"/>
<proteinExistence type="predicted"/>
<feature type="domain" description="GGDEF" evidence="1">
    <location>
        <begin position="168"/>
        <end position="337"/>
    </location>
</feature>
<evidence type="ECO:0000313" key="2">
    <source>
        <dbReference type="EMBL" id="MDL0088802.1"/>
    </source>
</evidence>
<keyword evidence="3" id="KW-1185">Reference proteome</keyword>
<reference evidence="2" key="2">
    <citation type="journal article" date="2023" name="Microorganisms">
        <title>Isolation and Genomic Characteristics of Cat-Borne Campylobacter felis sp. nov. and Sheep-Borne Campylobacter ovis sp. nov.</title>
        <authorList>
            <person name="Wang H."/>
            <person name="Li Y."/>
            <person name="Gu Y."/>
            <person name="Zhou G."/>
            <person name="Chen X."/>
            <person name="Zhang X."/>
            <person name="Shao Z."/>
            <person name="Zhang J."/>
            <person name="Zhang M."/>
        </authorList>
    </citation>
    <scope>NUCLEOTIDE SEQUENCE</scope>
    <source>
        <strain evidence="2">PS10</strain>
    </source>
</reference>
<dbReference type="NCBIfam" id="TIGR00254">
    <property type="entry name" value="GGDEF"/>
    <property type="match status" value="1"/>
</dbReference>
<sequence>MLKIDNAPKYHQTRQGVAKQEEKDIYQFSESVLKELSQDNIPSIPSNYSIYFEKLLDERTSEFKEKLGSALTFYEEGGQKMTESSIFIEKEIKQGFVQIKSMLQAVALIYKNLGLMKGITKKHIATLHSNTDLLAVQNVLSVFNDDLIKLVSLMDKHVEVIRANYEEIGKMFKAIEEQTVYDANYEVYNKKFLINAMEIEVTSSKRYGYHTSFVITKVDEKILFTTNNLKERNDLLKSVAQILLKTSRRSDIVAHYGDGFFIIVMKHTDLDGAKLACARLNKLFSGIKHNVGGAEIVVNLNMVAGELTKEGSSMEEVLSKALDTIASTDAKEPIFLE</sequence>
<name>A0ABT7HQ05_9BACT</name>
<dbReference type="GO" id="GO:0052621">
    <property type="term" value="F:diguanylate cyclase activity"/>
    <property type="evidence" value="ECO:0007669"/>
    <property type="project" value="UniProtKB-EC"/>
</dbReference>
<protein>
    <submittedName>
        <fullName evidence="2">Diguanylate cyclase</fullName>
        <ecNumber evidence="2">2.7.7.65</ecNumber>
    </submittedName>
</protein>
<organism evidence="2 3">
    <name type="scientific">Campylobacter gastrosuis</name>
    <dbReference type="NCBI Taxonomy" id="2974576"/>
    <lineage>
        <taxon>Bacteria</taxon>
        <taxon>Pseudomonadati</taxon>
        <taxon>Campylobacterota</taxon>
        <taxon>Epsilonproteobacteria</taxon>
        <taxon>Campylobacterales</taxon>
        <taxon>Campylobacteraceae</taxon>
        <taxon>Campylobacter</taxon>
    </lineage>
</organism>